<evidence type="ECO:0000313" key="2">
    <source>
        <dbReference type="Proteomes" id="UP000316545"/>
    </source>
</evidence>
<dbReference type="Proteomes" id="UP000316545">
    <property type="component" value="Unassembled WGS sequence"/>
</dbReference>
<dbReference type="EMBL" id="VITO01000011">
    <property type="protein sequence ID" value="TWB24977.1"/>
    <property type="molecule type" value="Genomic_DNA"/>
</dbReference>
<dbReference type="RefSeq" id="WP_145618389.1">
    <property type="nucleotide sequence ID" value="NZ_JAYNFR010000004.1"/>
</dbReference>
<organism evidence="1 2">
    <name type="scientific">Nitrospirillum amazonense</name>
    <dbReference type="NCBI Taxonomy" id="28077"/>
    <lineage>
        <taxon>Bacteria</taxon>
        <taxon>Pseudomonadati</taxon>
        <taxon>Pseudomonadota</taxon>
        <taxon>Alphaproteobacteria</taxon>
        <taxon>Rhodospirillales</taxon>
        <taxon>Azospirillaceae</taxon>
        <taxon>Nitrospirillum</taxon>
    </lineage>
</organism>
<name>A0A560FTN9_9PROT</name>
<accession>A0A560FTN9</accession>
<proteinExistence type="predicted"/>
<protein>
    <submittedName>
        <fullName evidence="1">Uncharacterized protein</fullName>
    </submittedName>
</protein>
<evidence type="ECO:0000313" key="1">
    <source>
        <dbReference type="EMBL" id="TWB24977.1"/>
    </source>
</evidence>
<gene>
    <name evidence="1" type="ORF">FBZ88_11154</name>
</gene>
<sequence length="63" mass="6460">MRLGRLKPRWSIALLVAGGVGIFALANAHLIHVARSSWPGCVPHQKPGTAPGASSLSAAQSSC</sequence>
<dbReference type="AlphaFoldDB" id="A0A560FTN9"/>
<comment type="caution">
    <text evidence="1">The sequence shown here is derived from an EMBL/GenBank/DDBJ whole genome shotgun (WGS) entry which is preliminary data.</text>
</comment>
<keyword evidence="2" id="KW-1185">Reference proteome</keyword>
<reference evidence="1 2" key="1">
    <citation type="submission" date="2019-06" db="EMBL/GenBank/DDBJ databases">
        <title>Genomic Encyclopedia of Type Strains, Phase IV (KMG-V): Genome sequencing to study the core and pangenomes of soil and plant-associated prokaryotes.</title>
        <authorList>
            <person name="Whitman W."/>
        </authorList>
    </citation>
    <scope>NUCLEOTIDE SEQUENCE [LARGE SCALE GENOMIC DNA]</scope>
    <source>
        <strain evidence="1 2">BR 11865</strain>
    </source>
</reference>